<dbReference type="EMBL" id="CP005996">
    <property type="protein sequence ID" value="AGS39784.1"/>
    <property type="molecule type" value="Genomic_DNA"/>
</dbReference>
<keyword evidence="2" id="KW-1185">Reference proteome</keyword>
<accession>S5T871</accession>
<protein>
    <submittedName>
        <fullName evidence="1">Uncharacterized protein</fullName>
    </submittedName>
</protein>
<dbReference type="Proteomes" id="UP000015380">
    <property type="component" value="Chromosome"/>
</dbReference>
<proteinExistence type="predicted"/>
<reference evidence="2" key="2">
    <citation type="journal article" date="2016" name="Environ. Microbiol. Rep.">
        <title>Analysis of defence systems and a conjugative IncP-1 plasmid in the marine polyaromatic hydrocarbons-degrading bacterium Cycloclasticus sp. 78-ME.</title>
        <authorList>
            <person name="Yakimov M.M."/>
            <person name="Crisafi F."/>
            <person name="Messina E."/>
            <person name="Smedile F."/>
            <person name="Lopatina A."/>
            <person name="Denaro R."/>
            <person name="Pieper D.H."/>
            <person name="Golyshin P.N."/>
            <person name="Giuliano L."/>
        </authorList>
    </citation>
    <scope>NUCLEOTIDE SEQUENCE [LARGE SCALE GENOMIC DNA]</scope>
    <source>
        <strain evidence="2">78-ME</strain>
    </source>
</reference>
<evidence type="ECO:0000313" key="2">
    <source>
        <dbReference type="Proteomes" id="UP000015380"/>
    </source>
</evidence>
<dbReference type="KEGG" id="cza:CYCME_1456"/>
<organism evidence="1 2">
    <name type="scientific">Cycloclasticus zancles 78-ME</name>
    <dbReference type="NCBI Taxonomy" id="1198232"/>
    <lineage>
        <taxon>Bacteria</taxon>
        <taxon>Pseudomonadati</taxon>
        <taxon>Pseudomonadota</taxon>
        <taxon>Gammaproteobacteria</taxon>
        <taxon>Thiotrichales</taxon>
        <taxon>Piscirickettsiaceae</taxon>
        <taxon>Cycloclasticus</taxon>
    </lineage>
</organism>
<sequence>MKVNLSISTQPIRDIIIPFYWLSANTNSIPFPCGVFTTSVKHIRTPMVAM</sequence>
<gene>
    <name evidence="1" type="ORF">CYCME_1456</name>
</gene>
<reference evidence="1 2" key="1">
    <citation type="submission" date="2013-05" db="EMBL/GenBank/DDBJ databases">
        <title>Between feast and famine: a lifestyle of most important marine PAH-degrading bacterium Cycloclasticus sp. 7ME.</title>
        <authorList>
            <person name="Yakimov M.M."/>
            <person name="Messina E."/>
            <person name="Genovese M."/>
            <person name="Denaro R."/>
            <person name="Crisafi F."/>
            <person name="Russo D."/>
            <person name="Cappello S."/>
            <person name="Santisi S."/>
            <person name="Smedile F."/>
            <person name="Golyshina O.V."/>
            <person name="Tran H."/>
            <person name="Pieper D.H."/>
            <person name="Golyshin P.N."/>
            <person name="Giuliano L."/>
        </authorList>
    </citation>
    <scope>NUCLEOTIDE SEQUENCE [LARGE SCALE GENOMIC DNA]</scope>
    <source>
        <strain evidence="1 2">78-ME</strain>
    </source>
</reference>
<name>S5T871_9GAMM</name>
<dbReference type="HOGENOM" id="CLU_3117017_0_0_6"/>
<dbReference type="AlphaFoldDB" id="S5T871"/>
<evidence type="ECO:0000313" key="1">
    <source>
        <dbReference type="EMBL" id="AGS39784.1"/>
    </source>
</evidence>